<feature type="compositionally biased region" description="Low complexity" evidence="6">
    <location>
        <begin position="313"/>
        <end position="323"/>
    </location>
</feature>
<feature type="transmembrane region" description="Helical" evidence="7">
    <location>
        <begin position="500"/>
        <end position="526"/>
    </location>
</feature>
<keyword evidence="11" id="KW-1185">Reference proteome</keyword>
<feature type="region of interest" description="Disordered" evidence="6">
    <location>
        <begin position="364"/>
        <end position="409"/>
    </location>
</feature>
<keyword evidence="4 7" id="KW-1133">Transmembrane helix</keyword>
<sequence length="606" mass="58512">MSAPTPAPGDDRPREGYYPDPSIPGYVRYWNGASWVPGTSRPAPRDGESLAPPPGAGTAQPGSVEETGPHFFDEDPVEEPSESPSAADAQHGSRPEPASAWGADRSRQSGFGGGQDRRVSWGAPQGAQGADPRVSPAGPRPDGEAARTDGAANVPPSDQEANAAAGGSTFVFRRPAGQTGQPGGGAPADAPDDGTMTFRAVSPRTGPAGGGSKPAGGPGGSDRGAAGSGGSSGGAGFGPAGPGGGAAASGFPGQGGAAGSGFGPAGSGGDSAASGSGGHGGAAASGFGPAGPGSGAAASAFGGRPGAAGAGPSGPAFGPQTGPTGSGSGSAGPGFGAGKAASARTSAAQAGAGSAAAQASGAAPTALSGPQAAPIVPAQSGGPGSAQPGAAASSGTPLSPGPGGGQSSWAQQVHRLAGAAGGDEQPVTPWKPPVEDVFQAAARRQAEARPAGLGKRLVARLLDTVVLAALTAAAAVPLGTKAIDHVNEKIDAAKLSGETVTVWLLDGTTSVYLGIILAVLLLAGVLCEVLPTAKWGRTLGKKLMGLEVRDIEGHDSPDFGAALRRWLVYSVPGLLVVGIVGVAWCLFDRPWRQCWHDKAAHTFVAG</sequence>
<dbReference type="InterPro" id="IPR018929">
    <property type="entry name" value="DUF2510"/>
</dbReference>
<reference evidence="10 11" key="1">
    <citation type="submission" date="2024-10" db="EMBL/GenBank/DDBJ databases">
        <title>The Natural Products Discovery Center: Release of the First 8490 Sequenced Strains for Exploring Actinobacteria Biosynthetic Diversity.</title>
        <authorList>
            <person name="Kalkreuter E."/>
            <person name="Kautsar S.A."/>
            <person name="Yang D."/>
            <person name="Bader C.D."/>
            <person name="Teijaro C.N."/>
            <person name="Fluegel L."/>
            <person name="Davis C.M."/>
            <person name="Simpson J.R."/>
            <person name="Lauterbach L."/>
            <person name="Steele A.D."/>
            <person name="Gui C."/>
            <person name="Meng S."/>
            <person name="Li G."/>
            <person name="Viehrig K."/>
            <person name="Ye F."/>
            <person name="Su P."/>
            <person name="Kiefer A.F."/>
            <person name="Nichols A."/>
            <person name="Cepeda A.J."/>
            <person name="Yan W."/>
            <person name="Fan B."/>
            <person name="Jiang Y."/>
            <person name="Adhikari A."/>
            <person name="Zheng C.-J."/>
            <person name="Schuster L."/>
            <person name="Cowan T.M."/>
            <person name="Smanski M.J."/>
            <person name="Chevrette M.G."/>
            <person name="De Carvalho L.P.S."/>
            <person name="Shen B."/>
        </authorList>
    </citation>
    <scope>NUCLEOTIDE SEQUENCE [LARGE SCALE GENOMIC DNA]</scope>
    <source>
        <strain evidence="10 11">NPDC089932</strain>
    </source>
</reference>
<evidence type="ECO:0000256" key="1">
    <source>
        <dbReference type="ARBA" id="ARBA00004651"/>
    </source>
</evidence>
<dbReference type="InterPro" id="IPR051791">
    <property type="entry name" value="Pra-immunoreactive"/>
</dbReference>
<comment type="caution">
    <text evidence="10">The sequence shown here is derived from an EMBL/GenBank/DDBJ whole genome shotgun (WGS) entry which is preliminary data.</text>
</comment>
<evidence type="ECO:0000256" key="2">
    <source>
        <dbReference type="ARBA" id="ARBA00022475"/>
    </source>
</evidence>
<feature type="compositionally biased region" description="Gly residues" evidence="6">
    <location>
        <begin position="303"/>
        <end position="312"/>
    </location>
</feature>
<evidence type="ECO:0000313" key="11">
    <source>
        <dbReference type="Proteomes" id="UP001617511"/>
    </source>
</evidence>
<evidence type="ECO:0000256" key="3">
    <source>
        <dbReference type="ARBA" id="ARBA00022692"/>
    </source>
</evidence>
<proteinExistence type="predicted"/>
<feature type="region of interest" description="Disordered" evidence="6">
    <location>
        <begin position="1"/>
        <end position="340"/>
    </location>
</feature>
<feature type="transmembrane region" description="Helical" evidence="7">
    <location>
        <begin position="566"/>
        <end position="587"/>
    </location>
</feature>
<feature type="transmembrane region" description="Helical" evidence="7">
    <location>
        <begin position="457"/>
        <end position="479"/>
    </location>
</feature>
<dbReference type="RefSeq" id="WP_402070453.1">
    <property type="nucleotide sequence ID" value="NZ_JBIVGG010000002.1"/>
</dbReference>
<protein>
    <submittedName>
        <fullName evidence="10">RDD family protein</fullName>
    </submittedName>
</protein>
<evidence type="ECO:0000256" key="6">
    <source>
        <dbReference type="SAM" id="MobiDB-lite"/>
    </source>
</evidence>
<gene>
    <name evidence="10" type="ORF">ACIP2Z_05635</name>
</gene>
<evidence type="ECO:0000259" key="8">
    <source>
        <dbReference type="Pfam" id="PF06271"/>
    </source>
</evidence>
<evidence type="ECO:0000259" key="9">
    <source>
        <dbReference type="Pfam" id="PF10708"/>
    </source>
</evidence>
<name>A0ABW8F8R0_9ACTN</name>
<keyword evidence="2" id="KW-1003">Cell membrane</keyword>
<feature type="compositionally biased region" description="Gly residues" evidence="6">
    <location>
        <begin position="207"/>
        <end position="294"/>
    </location>
</feature>
<dbReference type="Pfam" id="PF06271">
    <property type="entry name" value="RDD"/>
    <property type="match status" value="1"/>
</dbReference>
<feature type="compositionally biased region" description="Gly residues" evidence="6">
    <location>
        <begin position="324"/>
        <end position="337"/>
    </location>
</feature>
<dbReference type="EMBL" id="JBIVGG010000002">
    <property type="protein sequence ID" value="MFJ4078416.1"/>
    <property type="molecule type" value="Genomic_DNA"/>
</dbReference>
<evidence type="ECO:0000313" key="10">
    <source>
        <dbReference type="EMBL" id="MFJ4078416.1"/>
    </source>
</evidence>
<evidence type="ECO:0000256" key="7">
    <source>
        <dbReference type="SAM" id="Phobius"/>
    </source>
</evidence>
<evidence type="ECO:0000256" key="4">
    <source>
        <dbReference type="ARBA" id="ARBA00022989"/>
    </source>
</evidence>
<evidence type="ECO:0000256" key="5">
    <source>
        <dbReference type="ARBA" id="ARBA00023136"/>
    </source>
</evidence>
<feature type="compositionally biased region" description="Low complexity" evidence="6">
    <location>
        <begin position="377"/>
        <end position="398"/>
    </location>
</feature>
<dbReference type="InterPro" id="IPR010432">
    <property type="entry name" value="RDD"/>
</dbReference>
<dbReference type="PANTHER" id="PTHR36115">
    <property type="entry name" value="PROLINE-RICH ANTIGEN HOMOLOG-RELATED"/>
    <property type="match status" value="1"/>
</dbReference>
<dbReference type="PANTHER" id="PTHR36115:SF4">
    <property type="entry name" value="MEMBRANE PROTEIN"/>
    <property type="match status" value="1"/>
</dbReference>
<dbReference type="Pfam" id="PF10708">
    <property type="entry name" value="DUF2510"/>
    <property type="match status" value="1"/>
</dbReference>
<organism evidence="10 11">
    <name type="scientific">Streptomyces iakyrus</name>
    <dbReference type="NCBI Taxonomy" id="68219"/>
    <lineage>
        <taxon>Bacteria</taxon>
        <taxon>Bacillati</taxon>
        <taxon>Actinomycetota</taxon>
        <taxon>Actinomycetes</taxon>
        <taxon>Kitasatosporales</taxon>
        <taxon>Streptomycetaceae</taxon>
        <taxon>Streptomyces</taxon>
    </lineage>
</organism>
<feature type="domain" description="DUF2510" evidence="9">
    <location>
        <begin position="16"/>
        <end position="45"/>
    </location>
</feature>
<keyword evidence="3 7" id="KW-0812">Transmembrane</keyword>
<keyword evidence="5 7" id="KW-0472">Membrane</keyword>
<comment type="subcellular location">
    <subcellularLocation>
        <location evidence="1">Cell membrane</location>
        <topology evidence="1">Multi-pass membrane protein</topology>
    </subcellularLocation>
</comment>
<dbReference type="Proteomes" id="UP001617511">
    <property type="component" value="Unassembled WGS sequence"/>
</dbReference>
<feature type="domain" description="RDD" evidence="8">
    <location>
        <begin position="451"/>
        <end position="600"/>
    </location>
</feature>
<accession>A0ABW8F8R0</accession>